<dbReference type="EMBL" id="WKJJ01000010">
    <property type="protein sequence ID" value="MRV73443.1"/>
    <property type="molecule type" value="Genomic_DNA"/>
</dbReference>
<comment type="similarity">
    <text evidence="2 7">Belongs to the N-Me-Phe pilin family.</text>
</comment>
<dbReference type="Pfam" id="PF00114">
    <property type="entry name" value="Pilin"/>
    <property type="match status" value="1"/>
</dbReference>
<dbReference type="PRINTS" id="PR00885">
    <property type="entry name" value="BCTERIALGSPH"/>
</dbReference>
<dbReference type="Pfam" id="PF07963">
    <property type="entry name" value="N_methyl"/>
    <property type="match status" value="1"/>
</dbReference>
<dbReference type="InterPro" id="IPR001082">
    <property type="entry name" value="Pilin"/>
</dbReference>
<evidence type="ECO:0000256" key="8">
    <source>
        <dbReference type="SAM" id="Phobius"/>
    </source>
</evidence>
<dbReference type="InterPro" id="IPR012902">
    <property type="entry name" value="N_methyl_site"/>
</dbReference>
<dbReference type="GO" id="GO:0015628">
    <property type="term" value="P:protein secretion by the type II secretion system"/>
    <property type="evidence" value="ECO:0007669"/>
    <property type="project" value="InterPro"/>
</dbReference>
<keyword evidence="5 8" id="KW-1133">Transmembrane helix</keyword>
<dbReference type="NCBIfam" id="TIGR02532">
    <property type="entry name" value="IV_pilin_GFxxxE"/>
    <property type="match status" value="1"/>
</dbReference>
<name>A0A7X2LU02_9BURK</name>
<sequence length="151" mass="15250">MKSIKQIKKQAQAGFTLIELMIVVAIIGILAAVAIPAYSDYTAKSKVSEANGLSAPARNALAQAFSEGSLNGATNATLGLPAATAITSKYVTSVTASGTSATTGTVTVVMQGTGNSGVDTKNIVYTLTCVDGAQCTTAITGTVDSKFLPKI</sequence>
<comment type="subcellular location">
    <subcellularLocation>
        <location evidence="1">Membrane</location>
        <topology evidence="1">Single-pass membrane protein</topology>
    </subcellularLocation>
</comment>
<dbReference type="AlphaFoldDB" id="A0A7X2LU02"/>
<accession>A0A7X2LU02</accession>
<dbReference type="SUPFAM" id="SSF54523">
    <property type="entry name" value="Pili subunits"/>
    <property type="match status" value="1"/>
</dbReference>
<dbReference type="PANTHER" id="PTHR30093:SF34">
    <property type="entry name" value="PREPILIN PEPTIDASE-DEPENDENT PROTEIN D"/>
    <property type="match status" value="1"/>
</dbReference>
<dbReference type="Proteomes" id="UP000446768">
    <property type="component" value="Unassembled WGS sequence"/>
</dbReference>
<evidence type="ECO:0000256" key="4">
    <source>
        <dbReference type="ARBA" id="ARBA00022692"/>
    </source>
</evidence>
<keyword evidence="6 8" id="KW-0472">Membrane</keyword>
<comment type="caution">
    <text evidence="9">The sequence shown here is derived from an EMBL/GenBank/DDBJ whole genome shotgun (WGS) entry which is preliminary data.</text>
</comment>
<dbReference type="RefSeq" id="WP_154376017.1">
    <property type="nucleotide sequence ID" value="NZ_WKJJ01000010.1"/>
</dbReference>
<evidence type="ECO:0000256" key="2">
    <source>
        <dbReference type="ARBA" id="ARBA00005233"/>
    </source>
</evidence>
<organism evidence="9 10">
    <name type="scientific">Pseudoduganella rivuli</name>
    <dbReference type="NCBI Taxonomy" id="2666085"/>
    <lineage>
        <taxon>Bacteria</taxon>
        <taxon>Pseudomonadati</taxon>
        <taxon>Pseudomonadota</taxon>
        <taxon>Betaproteobacteria</taxon>
        <taxon>Burkholderiales</taxon>
        <taxon>Oxalobacteraceae</taxon>
        <taxon>Telluria group</taxon>
        <taxon>Pseudoduganella</taxon>
    </lineage>
</organism>
<reference evidence="9 10" key="1">
    <citation type="submission" date="2019-11" db="EMBL/GenBank/DDBJ databases">
        <title>Novel species isolated from a subtropical stream in China.</title>
        <authorList>
            <person name="Lu H."/>
        </authorList>
    </citation>
    <scope>NUCLEOTIDE SEQUENCE [LARGE SCALE GENOMIC DNA]</scope>
    <source>
        <strain evidence="9 10">FT92W</strain>
    </source>
</reference>
<evidence type="ECO:0000313" key="9">
    <source>
        <dbReference type="EMBL" id="MRV73443.1"/>
    </source>
</evidence>
<dbReference type="InterPro" id="IPR002416">
    <property type="entry name" value="T2SS_protein-GspH"/>
</dbReference>
<proteinExistence type="inferred from homology"/>
<keyword evidence="7" id="KW-0281">Fimbrium</keyword>
<dbReference type="PANTHER" id="PTHR30093">
    <property type="entry name" value="GENERAL SECRETION PATHWAY PROTEIN G"/>
    <property type="match status" value="1"/>
</dbReference>
<feature type="transmembrane region" description="Helical" evidence="8">
    <location>
        <begin position="12"/>
        <end position="38"/>
    </location>
</feature>
<evidence type="ECO:0000256" key="1">
    <source>
        <dbReference type="ARBA" id="ARBA00004167"/>
    </source>
</evidence>
<keyword evidence="4 8" id="KW-0812">Transmembrane</keyword>
<gene>
    <name evidence="9" type="ORF">GJ700_17160</name>
</gene>
<dbReference type="GO" id="GO:0009289">
    <property type="term" value="C:pilus"/>
    <property type="evidence" value="ECO:0007669"/>
    <property type="project" value="InterPro"/>
</dbReference>
<dbReference type="GO" id="GO:0015627">
    <property type="term" value="C:type II protein secretion system complex"/>
    <property type="evidence" value="ECO:0007669"/>
    <property type="project" value="InterPro"/>
</dbReference>
<dbReference type="Gene3D" id="3.30.700.10">
    <property type="entry name" value="Glycoprotein, Type 4 Pilin"/>
    <property type="match status" value="1"/>
</dbReference>
<keyword evidence="3" id="KW-0488">Methylation</keyword>
<dbReference type="InterPro" id="IPR045584">
    <property type="entry name" value="Pilin-like"/>
</dbReference>
<dbReference type="GO" id="GO:0007155">
    <property type="term" value="P:cell adhesion"/>
    <property type="evidence" value="ECO:0007669"/>
    <property type="project" value="InterPro"/>
</dbReference>
<evidence type="ECO:0000256" key="5">
    <source>
        <dbReference type="ARBA" id="ARBA00022989"/>
    </source>
</evidence>
<dbReference type="PROSITE" id="PS00409">
    <property type="entry name" value="PROKAR_NTER_METHYL"/>
    <property type="match status" value="1"/>
</dbReference>
<keyword evidence="10" id="KW-1185">Reference proteome</keyword>
<protein>
    <submittedName>
        <fullName evidence="9">Prepilin-type N-terminal cleavage/methylation domain-containing protein</fullName>
    </submittedName>
</protein>
<dbReference type="GO" id="GO:0016020">
    <property type="term" value="C:membrane"/>
    <property type="evidence" value="ECO:0007669"/>
    <property type="project" value="UniProtKB-SubCell"/>
</dbReference>
<evidence type="ECO:0000256" key="6">
    <source>
        <dbReference type="ARBA" id="ARBA00023136"/>
    </source>
</evidence>
<evidence type="ECO:0000313" key="10">
    <source>
        <dbReference type="Proteomes" id="UP000446768"/>
    </source>
</evidence>
<evidence type="ECO:0000256" key="3">
    <source>
        <dbReference type="ARBA" id="ARBA00022481"/>
    </source>
</evidence>
<evidence type="ECO:0000256" key="7">
    <source>
        <dbReference type="RuleBase" id="RU000389"/>
    </source>
</evidence>